<dbReference type="RefSeq" id="WP_148949061.1">
    <property type="nucleotide sequence ID" value="NZ_VTES01000001.1"/>
</dbReference>
<dbReference type="EMBL" id="VTES01000001">
    <property type="protein sequence ID" value="TYS66359.1"/>
    <property type="molecule type" value="Genomic_DNA"/>
</dbReference>
<dbReference type="GO" id="GO:0005524">
    <property type="term" value="F:ATP binding"/>
    <property type="evidence" value="ECO:0007669"/>
    <property type="project" value="InterPro"/>
</dbReference>
<dbReference type="Pfam" id="PF20454">
    <property type="entry name" value="GpA_nuclease"/>
    <property type="match status" value="1"/>
</dbReference>
<dbReference type="Proteomes" id="UP000323732">
    <property type="component" value="Unassembled WGS sequence"/>
</dbReference>
<proteinExistence type="inferred from homology"/>
<evidence type="ECO:0000313" key="4">
    <source>
        <dbReference type="Proteomes" id="UP000323732"/>
    </source>
</evidence>
<dbReference type="Gene3D" id="3.40.50.300">
    <property type="entry name" value="P-loop containing nucleotide triphosphate hydrolases"/>
    <property type="match status" value="1"/>
</dbReference>
<sequence>MVKEKTIALFKKLSKLWEPKPELTVSEWADKYRVLTSETSAEPGPWRTDRAPYMREIMDSVADRETEEVAVMASAQVGKTEFMLNMLGFHIDYDPGPMMFMLPNKNLIDYFSKKRLSTMIEASPNLREKVGGAKGRDSGNTIEEKSFPGGFIAIVGANAPASLSSRPIRLVLCDEVDRYPASAGTEGDPIDLALNRTKTFPHNRKHVFVSTPLIKETSRIEQLYNDSTMEEWSLSCPSCGEFQPIKWGQIIFDYEKTTHGEFVVQRVEHACKSCGALHGEKDWKKSSGKWIAQKEHSSRRGFHLNQLVSPWSNWIEIVIGFLKAKRDGTEKQKVWTNTVLGESWEDTGEKVDDEALFERREEYAADVPDEVLLLTAGVDTQDDRLEVEIVGWGIGKESWGIQYHVIHGDPGRPRIWQQLDEFLERTWYKDDGTGMVISGACVDSGGHYTTEVYKYCKQREQRRIYAIKGESGSGKPIVAGYSRKNREKCLLVRVGVDSGKERILSNLKKIEIGPGYCHFPSNEDKGYSQLYFKGLVSEKKMLRFYKGQPRYEWHKSSSARNEPLDLRNYAIAALEILKPNLEEMKPAVNQAASNGRRRKRGVISQGI</sequence>
<dbReference type="PANTHER" id="PTHR34413">
    <property type="entry name" value="PROPHAGE TAIL FIBER ASSEMBLY PROTEIN HOMOLOG TFAE-RELATED-RELATED"/>
    <property type="match status" value="1"/>
</dbReference>
<name>A0A5D4STR6_9BACI</name>
<dbReference type="InterPro" id="IPR008866">
    <property type="entry name" value="Phage_lambda_GpA-like"/>
</dbReference>
<evidence type="ECO:0000259" key="2">
    <source>
        <dbReference type="Pfam" id="PF20454"/>
    </source>
</evidence>
<dbReference type="InterPro" id="IPR046453">
    <property type="entry name" value="GpA_ATPase"/>
</dbReference>
<dbReference type="InterPro" id="IPR027417">
    <property type="entry name" value="P-loop_NTPase"/>
</dbReference>
<reference evidence="3 4" key="1">
    <citation type="submission" date="2019-08" db="EMBL/GenBank/DDBJ databases">
        <title>Bacillus genomes from the desert of Cuatro Cienegas, Coahuila.</title>
        <authorList>
            <person name="Olmedo-Alvarez G."/>
        </authorList>
    </citation>
    <scope>NUCLEOTIDE SEQUENCE [LARGE SCALE GENOMIC DNA]</scope>
    <source>
        <strain evidence="3 4">CH37_1T</strain>
    </source>
</reference>
<dbReference type="AlphaFoldDB" id="A0A5D4STR6"/>
<feature type="domain" description="Phage terminase large subunit GpA ATPase" evidence="1">
    <location>
        <begin position="40"/>
        <end position="290"/>
    </location>
</feature>
<gene>
    <name evidence="3" type="ORF">FZD47_02410</name>
</gene>
<organism evidence="3 4">
    <name type="scientific">Bacillus infantis</name>
    <dbReference type="NCBI Taxonomy" id="324767"/>
    <lineage>
        <taxon>Bacteria</taxon>
        <taxon>Bacillati</taxon>
        <taxon>Bacillota</taxon>
        <taxon>Bacilli</taxon>
        <taxon>Bacillales</taxon>
        <taxon>Bacillaceae</taxon>
        <taxon>Bacillus</taxon>
    </lineage>
</organism>
<accession>A0A5D4STR6</accession>
<protein>
    <submittedName>
        <fullName evidence="3">Phage terminase large subunit family protein</fullName>
    </submittedName>
</protein>
<dbReference type="HAMAP" id="MF_04144">
    <property type="entry name" value="TERL_LAMBDA"/>
    <property type="match status" value="1"/>
</dbReference>
<dbReference type="GO" id="GO:0016887">
    <property type="term" value="F:ATP hydrolysis activity"/>
    <property type="evidence" value="ECO:0007669"/>
    <property type="project" value="InterPro"/>
</dbReference>
<evidence type="ECO:0000259" key="1">
    <source>
        <dbReference type="Pfam" id="PF05876"/>
    </source>
</evidence>
<dbReference type="InterPro" id="IPR046454">
    <property type="entry name" value="GpA_endonuclease"/>
</dbReference>
<dbReference type="Pfam" id="PF05876">
    <property type="entry name" value="GpA_ATPase"/>
    <property type="match status" value="1"/>
</dbReference>
<dbReference type="PANTHER" id="PTHR34413:SF2">
    <property type="entry name" value="PROPHAGE TAIL FIBER ASSEMBLY PROTEIN HOMOLOG TFAE-RELATED"/>
    <property type="match status" value="1"/>
</dbReference>
<evidence type="ECO:0000313" key="3">
    <source>
        <dbReference type="EMBL" id="TYS66359.1"/>
    </source>
</evidence>
<dbReference type="GO" id="GO:0004519">
    <property type="term" value="F:endonuclease activity"/>
    <property type="evidence" value="ECO:0007669"/>
    <property type="project" value="InterPro"/>
</dbReference>
<feature type="domain" description="Terminase large subunit GpA endonuclease" evidence="2">
    <location>
        <begin position="300"/>
        <end position="580"/>
    </location>
</feature>
<comment type="caution">
    <text evidence="3">The sequence shown here is derived from an EMBL/GenBank/DDBJ whole genome shotgun (WGS) entry which is preliminary data.</text>
</comment>
<dbReference type="InterPro" id="IPR051220">
    <property type="entry name" value="TFA_Chaperone"/>
</dbReference>